<evidence type="ECO:0000313" key="1">
    <source>
        <dbReference type="EMBL" id="SAL26018.1"/>
    </source>
</evidence>
<name>A0A158G1L3_CABSO</name>
<dbReference type="AlphaFoldDB" id="A0A158G1L3"/>
<accession>A0A158G1L3</accession>
<protein>
    <submittedName>
        <fullName evidence="1">Uncharacterized protein</fullName>
    </submittedName>
</protein>
<evidence type="ECO:0000313" key="2">
    <source>
        <dbReference type="Proteomes" id="UP000054893"/>
    </source>
</evidence>
<dbReference type="GO" id="GO:0000150">
    <property type="term" value="F:DNA strand exchange activity"/>
    <property type="evidence" value="ECO:0007669"/>
    <property type="project" value="TreeGrafter"/>
</dbReference>
<reference evidence="1 2" key="1">
    <citation type="submission" date="2016-01" db="EMBL/GenBank/DDBJ databases">
        <authorList>
            <person name="Oliw E.H."/>
        </authorList>
    </citation>
    <scope>NUCLEOTIDE SEQUENCE [LARGE SCALE GENOMIC DNA]</scope>
    <source>
        <strain evidence="1">LMG 22029</strain>
    </source>
</reference>
<dbReference type="PANTHER" id="PTHR30461:SF23">
    <property type="entry name" value="DNA RECOMBINASE-RELATED"/>
    <property type="match status" value="1"/>
</dbReference>
<dbReference type="InterPro" id="IPR050639">
    <property type="entry name" value="SSR_resolvase"/>
</dbReference>
<proteinExistence type="predicted"/>
<organism evidence="1 2">
    <name type="scientific">Caballeronia sordidicola</name>
    <name type="common">Burkholderia sordidicola</name>
    <dbReference type="NCBI Taxonomy" id="196367"/>
    <lineage>
        <taxon>Bacteria</taxon>
        <taxon>Pseudomonadati</taxon>
        <taxon>Pseudomonadota</taxon>
        <taxon>Betaproteobacteria</taxon>
        <taxon>Burkholderiales</taxon>
        <taxon>Burkholderiaceae</taxon>
        <taxon>Caballeronia</taxon>
    </lineage>
</organism>
<dbReference type="Proteomes" id="UP000054893">
    <property type="component" value="Unassembled WGS sequence"/>
</dbReference>
<dbReference type="EMBL" id="FCOC02000004">
    <property type="protein sequence ID" value="SAL26018.1"/>
    <property type="molecule type" value="Genomic_DNA"/>
</dbReference>
<dbReference type="PANTHER" id="PTHR30461">
    <property type="entry name" value="DNA-INVERTASE FROM LAMBDOID PROPHAGE"/>
    <property type="match status" value="1"/>
</dbReference>
<gene>
    <name evidence="1" type="ORF">AWB64_02124</name>
</gene>
<sequence length="139" mass="15287">MRVRYQEVDNKLQPYYMCTENPVRRAGKPCQSVRGSAIDDAIGSLLLESVAPAVLEVALAVEDEISGRVKQATAQRQKQLVRARYDADTPLEMPSDAAIRSCEKPASNLSRKTSLIMRMFIRCAGIVSPAKAGEHNPRG</sequence>